<dbReference type="Proteomes" id="UP000238164">
    <property type="component" value="Chromosome 1"/>
</dbReference>
<protein>
    <submittedName>
        <fullName evidence="2">Uncharacterized protein</fullName>
    </submittedName>
</protein>
<sequence>MQNLKDRGPTTGHDLSPFAEMHPVRARHGTGSEPPQPRRVLTVAGICHSCHEDETGAAI</sequence>
<gene>
    <name evidence="2" type="ORF">MPLG2_3432</name>
</gene>
<reference evidence="2 3" key="1">
    <citation type="submission" date="2018-02" db="EMBL/GenBank/DDBJ databases">
        <authorList>
            <person name="Cohen D.B."/>
            <person name="Kent A.D."/>
        </authorList>
    </citation>
    <scope>NUCLEOTIDE SEQUENCE [LARGE SCALE GENOMIC DNA]</scope>
    <source>
        <strain evidence="2">1</strain>
    </source>
</reference>
<evidence type="ECO:0000313" key="2">
    <source>
        <dbReference type="EMBL" id="SPD88462.1"/>
    </source>
</evidence>
<dbReference type="AlphaFoldDB" id="A0A2N9JLJ8"/>
<name>A0A2N9JLJ8_9ACTN</name>
<evidence type="ECO:0000313" key="3">
    <source>
        <dbReference type="Proteomes" id="UP000238164"/>
    </source>
</evidence>
<keyword evidence="3" id="KW-1185">Reference proteome</keyword>
<feature type="region of interest" description="Disordered" evidence="1">
    <location>
        <begin position="1"/>
        <end position="38"/>
    </location>
</feature>
<organism evidence="2 3">
    <name type="scientific">Micropruina glycogenica</name>
    <dbReference type="NCBI Taxonomy" id="75385"/>
    <lineage>
        <taxon>Bacteria</taxon>
        <taxon>Bacillati</taxon>
        <taxon>Actinomycetota</taxon>
        <taxon>Actinomycetes</taxon>
        <taxon>Propionibacteriales</taxon>
        <taxon>Nocardioidaceae</taxon>
        <taxon>Micropruina</taxon>
    </lineage>
</organism>
<dbReference type="EMBL" id="LT985188">
    <property type="protein sequence ID" value="SPD88462.1"/>
    <property type="molecule type" value="Genomic_DNA"/>
</dbReference>
<accession>A0A2N9JLJ8</accession>
<proteinExistence type="predicted"/>
<evidence type="ECO:0000256" key="1">
    <source>
        <dbReference type="SAM" id="MobiDB-lite"/>
    </source>
</evidence>
<dbReference type="KEGG" id="mgg:MPLG2_3432"/>